<evidence type="ECO:0000256" key="3">
    <source>
        <dbReference type="ARBA" id="ARBA00022692"/>
    </source>
</evidence>
<feature type="transmembrane region" description="Helical" evidence="6">
    <location>
        <begin position="106"/>
        <end position="133"/>
    </location>
</feature>
<feature type="transmembrane region" description="Helical" evidence="6">
    <location>
        <begin position="344"/>
        <end position="362"/>
    </location>
</feature>
<dbReference type="InterPro" id="IPR020846">
    <property type="entry name" value="MFS_dom"/>
</dbReference>
<dbReference type="InterPro" id="IPR036259">
    <property type="entry name" value="MFS_trans_sf"/>
</dbReference>
<protein>
    <submittedName>
        <fullName evidence="8">MFS transporter</fullName>
    </submittedName>
</protein>
<evidence type="ECO:0000256" key="1">
    <source>
        <dbReference type="ARBA" id="ARBA00004651"/>
    </source>
</evidence>
<evidence type="ECO:0000313" key="8">
    <source>
        <dbReference type="EMBL" id="MDT8977689.1"/>
    </source>
</evidence>
<evidence type="ECO:0000256" key="5">
    <source>
        <dbReference type="ARBA" id="ARBA00023136"/>
    </source>
</evidence>
<dbReference type="EMBL" id="JAVYAA010000003">
    <property type="protein sequence ID" value="MDT8977689.1"/>
    <property type="molecule type" value="Genomic_DNA"/>
</dbReference>
<name>A0AAJ2JXR2_9BACL</name>
<feature type="transmembrane region" description="Helical" evidence="6">
    <location>
        <begin position="368"/>
        <end position="389"/>
    </location>
</feature>
<keyword evidence="3 6" id="KW-0812">Transmembrane</keyword>
<keyword evidence="4 6" id="KW-1133">Transmembrane helix</keyword>
<feature type="transmembrane region" description="Helical" evidence="6">
    <location>
        <begin position="250"/>
        <end position="272"/>
    </location>
</feature>
<reference evidence="9" key="1">
    <citation type="submission" date="2023-09" db="EMBL/GenBank/DDBJ databases">
        <title>Paenibacillus sp. chi10 Genome sequencing and assembly.</title>
        <authorList>
            <person name="Kim I."/>
        </authorList>
    </citation>
    <scope>NUCLEOTIDE SEQUENCE [LARGE SCALE GENOMIC DNA]</scope>
    <source>
        <strain evidence="9">chi10</strain>
    </source>
</reference>
<feature type="domain" description="Major facilitator superfamily (MFS) profile" evidence="7">
    <location>
        <begin position="14"/>
        <end position="400"/>
    </location>
</feature>
<dbReference type="CDD" id="cd17324">
    <property type="entry name" value="MFS_NepI_like"/>
    <property type="match status" value="1"/>
</dbReference>
<dbReference type="SUPFAM" id="SSF103473">
    <property type="entry name" value="MFS general substrate transporter"/>
    <property type="match status" value="1"/>
</dbReference>
<organism evidence="8 9">
    <name type="scientific">Paenibacillus suaedae</name>
    <dbReference type="NCBI Taxonomy" id="3077233"/>
    <lineage>
        <taxon>Bacteria</taxon>
        <taxon>Bacillati</taxon>
        <taxon>Bacillota</taxon>
        <taxon>Bacilli</taxon>
        <taxon>Bacillales</taxon>
        <taxon>Paenibacillaceae</taxon>
        <taxon>Paenibacillus</taxon>
    </lineage>
</organism>
<feature type="transmembrane region" description="Helical" evidence="6">
    <location>
        <begin position="12"/>
        <end position="33"/>
    </location>
</feature>
<keyword evidence="9" id="KW-1185">Reference proteome</keyword>
<dbReference type="GO" id="GO:0022857">
    <property type="term" value="F:transmembrane transporter activity"/>
    <property type="evidence" value="ECO:0007669"/>
    <property type="project" value="InterPro"/>
</dbReference>
<dbReference type="InterPro" id="IPR011701">
    <property type="entry name" value="MFS"/>
</dbReference>
<evidence type="ECO:0000313" key="9">
    <source>
        <dbReference type="Proteomes" id="UP001250538"/>
    </source>
</evidence>
<dbReference type="PROSITE" id="PS50850">
    <property type="entry name" value="MFS"/>
    <property type="match status" value="1"/>
</dbReference>
<dbReference type="RefSeq" id="WP_315745979.1">
    <property type="nucleotide sequence ID" value="NZ_JAVYAA010000003.1"/>
</dbReference>
<dbReference type="PANTHER" id="PTHR42910">
    <property type="entry name" value="TRANSPORTER SCO4007-RELATED"/>
    <property type="match status" value="1"/>
</dbReference>
<feature type="transmembrane region" description="Helical" evidence="6">
    <location>
        <begin position="305"/>
        <end position="323"/>
    </location>
</feature>
<feature type="transmembrane region" description="Helical" evidence="6">
    <location>
        <begin position="83"/>
        <end position="100"/>
    </location>
</feature>
<evidence type="ECO:0000256" key="2">
    <source>
        <dbReference type="ARBA" id="ARBA00022448"/>
    </source>
</evidence>
<comment type="subcellular location">
    <subcellularLocation>
        <location evidence="1">Cell membrane</location>
        <topology evidence="1">Multi-pass membrane protein</topology>
    </subcellularLocation>
</comment>
<comment type="caution">
    <text evidence="8">The sequence shown here is derived from an EMBL/GenBank/DDBJ whole genome shotgun (WGS) entry which is preliminary data.</text>
</comment>
<dbReference type="Gene3D" id="1.20.1250.20">
    <property type="entry name" value="MFS general substrate transporter like domains"/>
    <property type="match status" value="1"/>
</dbReference>
<evidence type="ECO:0000256" key="4">
    <source>
        <dbReference type="ARBA" id="ARBA00022989"/>
    </source>
</evidence>
<proteinExistence type="predicted"/>
<dbReference type="Pfam" id="PF07690">
    <property type="entry name" value="MFS_1"/>
    <property type="match status" value="1"/>
</dbReference>
<dbReference type="GO" id="GO:0005886">
    <property type="term" value="C:plasma membrane"/>
    <property type="evidence" value="ECO:0007669"/>
    <property type="project" value="UniProtKB-SubCell"/>
</dbReference>
<keyword evidence="5 6" id="KW-0472">Membrane</keyword>
<gene>
    <name evidence="8" type="ORF">RQP50_15735</name>
</gene>
<evidence type="ECO:0000259" key="7">
    <source>
        <dbReference type="PROSITE" id="PS50850"/>
    </source>
</evidence>
<evidence type="ECO:0000256" key="6">
    <source>
        <dbReference type="SAM" id="Phobius"/>
    </source>
</evidence>
<dbReference type="PANTHER" id="PTHR42910:SF1">
    <property type="entry name" value="MAJOR FACILITATOR SUPERFAMILY (MFS) PROFILE DOMAIN-CONTAINING PROTEIN"/>
    <property type="match status" value="1"/>
</dbReference>
<feature type="transmembrane region" description="Helical" evidence="6">
    <location>
        <begin position="222"/>
        <end position="244"/>
    </location>
</feature>
<keyword evidence="2" id="KW-0813">Transport</keyword>
<feature type="transmembrane region" description="Helical" evidence="6">
    <location>
        <begin position="53"/>
        <end position="71"/>
    </location>
</feature>
<dbReference type="Proteomes" id="UP001250538">
    <property type="component" value="Unassembled WGS sequence"/>
</dbReference>
<accession>A0AAJ2JXR2</accession>
<feature type="transmembrane region" description="Helical" evidence="6">
    <location>
        <begin position="140"/>
        <end position="158"/>
    </location>
</feature>
<sequence length="400" mass="42922">MNRTLPDVHHPQLTRGLLFLMALTCGFTVANVYVSQTLLASMAQTFGGTITQIGWVATLAQVGYALGNLFLVPLADMVERRRLMLVLLGIVSISLAAAAVSPNMNWLISIHLVIGITTVIPQVVVPMTASLVIAEQRGRVLGNVAIGLVCGILGARFVSGWIDAIYGWRVMYWISFGCMIGLMILVRSLFPRSYDRAEMTYRALIASLLPLIRKEQVLRKTCISQAFVFGAFSVFWTTLALLLASPAYSLGSGAVGMVGLVGIGGAFATPLVGRVIDRMGAVFAGRVCTAAALFSYLLLLLWGESLLVLVFAAFLLTIGTQANQVACQARLFEQSSEARNRLNGLYMVATFLGGALGSYLGLLAWSHWQWVGVCVTGLSMLLISSIGLIDRGNSFGTSNG</sequence>
<dbReference type="AlphaFoldDB" id="A0AAJ2JXR2"/>
<feature type="transmembrane region" description="Helical" evidence="6">
    <location>
        <begin position="170"/>
        <end position="190"/>
    </location>
</feature>